<protein>
    <submittedName>
        <fullName evidence="2">Uncharacterized protein</fullName>
    </submittedName>
</protein>
<comment type="caution">
    <text evidence="2">The sequence shown here is derived from an EMBL/GenBank/DDBJ whole genome shotgun (WGS) entry which is preliminary data.</text>
</comment>
<evidence type="ECO:0000313" key="3">
    <source>
        <dbReference type="Proteomes" id="UP001304769"/>
    </source>
</evidence>
<sequence>MRRTLVQPGHQPGGVVDELRAERSADAPLSAPQARAERIAQRPPARNAPEHAAGEHSEAVRTALEKIKAKRDAEQAAGEEAARDLDDQTRRRDRGGPGIGH</sequence>
<evidence type="ECO:0000256" key="1">
    <source>
        <dbReference type="SAM" id="MobiDB-lite"/>
    </source>
</evidence>
<feature type="compositionally biased region" description="Basic and acidic residues" evidence="1">
    <location>
        <begin position="48"/>
        <end position="90"/>
    </location>
</feature>
<proteinExistence type="predicted"/>
<feature type="region of interest" description="Disordered" evidence="1">
    <location>
        <begin position="1"/>
        <end position="101"/>
    </location>
</feature>
<dbReference type="EMBL" id="JAYGGQ010000019">
    <property type="protein sequence ID" value="MEA5456968.1"/>
    <property type="molecule type" value="Genomic_DNA"/>
</dbReference>
<evidence type="ECO:0000313" key="2">
    <source>
        <dbReference type="EMBL" id="MEA5456968.1"/>
    </source>
</evidence>
<accession>A0ABU5TBJ7</accession>
<dbReference type="RefSeq" id="WP_323280879.1">
    <property type="nucleotide sequence ID" value="NZ_JAYGGQ010000019.1"/>
</dbReference>
<reference evidence="2 3" key="1">
    <citation type="submission" date="2023-12" db="EMBL/GenBank/DDBJ databases">
        <title>Sinomonas terricola sp. nov, isolated from litchi orchard soil in Guangdong, PR China.</title>
        <authorList>
            <person name="Jiaxin W."/>
            <person name="Yang Z."/>
            <person name="Honghui Z."/>
        </authorList>
    </citation>
    <scope>NUCLEOTIDE SEQUENCE [LARGE SCALE GENOMIC DNA]</scope>
    <source>
        <strain evidence="2 3">JGH33</strain>
    </source>
</reference>
<organism evidence="2 3">
    <name type="scientific">Sinomonas terricola</name>
    <dbReference type="NCBI Taxonomy" id="3110330"/>
    <lineage>
        <taxon>Bacteria</taxon>
        <taxon>Bacillati</taxon>
        <taxon>Actinomycetota</taxon>
        <taxon>Actinomycetes</taxon>
        <taxon>Micrococcales</taxon>
        <taxon>Micrococcaceae</taxon>
        <taxon>Sinomonas</taxon>
    </lineage>
</organism>
<dbReference type="Proteomes" id="UP001304769">
    <property type="component" value="Unassembled WGS sequence"/>
</dbReference>
<name>A0ABU5TBJ7_9MICC</name>
<gene>
    <name evidence="2" type="ORF">SPF06_19775</name>
</gene>
<keyword evidence="3" id="KW-1185">Reference proteome</keyword>